<protein>
    <submittedName>
        <fullName evidence="3">Tetratricopeptide repeat protein</fullName>
    </submittedName>
</protein>
<dbReference type="GO" id="GO:0043531">
    <property type="term" value="F:ADP binding"/>
    <property type="evidence" value="ECO:0007669"/>
    <property type="project" value="InterPro"/>
</dbReference>
<dbReference type="Proteomes" id="UP000239415">
    <property type="component" value="Unassembled WGS sequence"/>
</dbReference>
<dbReference type="OrthoDB" id="7628974at2"/>
<dbReference type="Pfam" id="PF00931">
    <property type="entry name" value="NB-ARC"/>
    <property type="match status" value="1"/>
</dbReference>
<dbReference type="SUPFAM" id="SSF48452">
    <property type="entry name" value="TPR-like"/>
    <property type="match status" value="2"/>
</dbReference>
<dbReference type="SMART" id="SM00028">
    <property type="entry name" value="TPR"/>
    <property type="match status" value="7"/>
</dbReference>
<proteinExistence type="predicted"/>
<name>A0A2T0KH71_9ACTN</name>
<reference evidence="3 4" key="1">
    <citation type="submission" date="2018-03" db="EMBL/GenBank/DDBJ databases">
        <title>Genomic Encyclopedia of Archaeal and Bacterial Type Strains, Phase II (KMG-II): from individual species to whole genera.</title>
        <authorList>
            <person name="Goeker M."/>
        </authorList>
    </citation>
    <scope>NUCLEOTIDE SEQUENCE [LARGE SCALE GENOMIC DNA]</scope>
    <source>
        <strain evidence="3 4">DSM 43146</strain>
    </source>
</reference>
<dbReference type="PANTHER" id="PTHR10098">
    <property type="entry name" value="RAPSYN-RELATED"/>
    <property type="match status" value="1"/>
</dbReference>
<feature type="repeat" description="TPR" evidence="1">
    <location>
        <begin position="565"/>
        <end position="598"/>
    </location>
</feature>
<evidence type="ECO:0000256" key="1">
    <source>
        <dbReference type="PROSITE-ProRule" id="PRU00339"/>
    </source>
</evidence>
<dbReference type="PRINTS" id="PR00364">
    <property type="entry name" value="DISEASERSIST"/>
</dbReference>
<dbReference type="EMBL" id="PVMZ01000004">
    <property type="protein sequence ID" value="PRX22785.1"/>
    <property type="molecule type" value="Genomic_DNA"/>
</dbReference>
<comment type="caution">
    <text evidence="3">The sequence shown here is derived from an EMBL/GenBank/DDBJ whole genome shotgun (WGS) entry which is preliminary data.</text>
</comment>
<evidence type="ECO:0000313" key="4">
    <source>
        <dbReference type="Proteomes" id="UP000239415"/>
    </source>
</evidence>
<dbReference type="InterPro" id="IPR019734">
    <property type="entry name" value="TPR_rpt"/>
</dbReference>
<dbReference type="InterPro" id="IPR002182">
    <property type="entry name" value="NB-ARC"/>
</dbReference>
<organism evidence="3 4">
    <name type="scientific">Actinoplanes italicus</name>
    <dbReference type="NCBI Taxonomy" id="113567"/>
    <lineage>
        <taxon>Bacteria</taxon>
        <taxon>Bacillati</taxon>
        <taxon>Actinomycetota</taxon>
        <taxon>Actinomycetes</taxon>
        <taxon>Micromonosporales</taxon>
        <taxon>Micromonosporaceae</taxon>
        <taxon>Actinoplanes</taxon>
    </lineage>
</organism>
<accession>A0A2T0KH71</accession>
<evidence type="ECO:0000259" key="2">
    <source>
        <dbReference type="Pfam" id="PF00931"/>
    </source>
</evidence>
<evidence type="ECO:0000313" key="3">
    <source>
        <dbReference type="EMBL" id="PRX22785.1"/>
    </source>
</evidence>
<feature type="domain" description="NB-ARC" evidence="2">
    <location>
        <begin position="129"/>
        <end position="296"/>
    </location>
</feature>
<dbReference type="RefSeq" id="WP_106317718.1">
    <property type="nucleotide sequence ID" value="NZ_BOMO01000021.1"/>
</dbReference>
<sequence length="863" mass="95282">MPYATPPDPTRAGTLDELLERLRSLKAWAGNPSYETIKDRVNTTWTEAGRPPGELVSKSTVAYCFRPGRRRVDTDLLITVVRALHPDPGYLNQWRQTLRVINGETEAESQVRVQDRLPRDLAGFTGRTHELDRLRHTLDQATRSGRTVLISAIEGMAGVGKTQLAIHAGHQLHREHPFDRILFVNLRGFDADPTRPPADPAAVLDGFLRLLGMPGQQIPHDLDARATAYRRHLNGARTLVVLDNAATEKQVRPLLPTTPGCLTLVTSRRRLTGLHRATHLPVDVFHPDEARDFLTHATAGTPTGTDPGATARIAHRCGHLPLALSLIAGHIRATPGWTLTDHADRLDERHHQRRLDTGVELALHLSYQHLPTDQRRLLRLLALHPRQEFDAYAAAALTATDLTTTRDHLTHLCRDHLLQHTTDGRHTFHDLVRAYAAGRAHDEDRPTDRHAALTRLFDHYLATTVRATNLLDPADARLRPTITPSALPTPDLPDLGSARRWLDTERPALVSVTAHTATHGWPTHTTGLARSLFRYLNGGHLNDAVTVHTHACRAARDLGDPAGHAHALTDLGIAYLRLARIEEAVDRFRTALDLFRQAAEPAGEARVLNSLAFVEEGSGRYQAAEDHFRRALDLYRHAGDRAGEANVLSGLGIVMERTARLDEAIDCNRQALTIYQADGDTSGEAIVLNTLGEIEVRAGRLTDADDHLRRSLALHAQIGNHGREADVLDGLGQLHVRLGQPREATTYFQQALTIYRDCGDRTGQAWALNGLGEADHTAGHPTSALTHHTDALTIAVELGACRQQARAHTGIGHAHRALDDLRQARHHYEHAERLYTKLELPEAGHLRATLDTLTPGTGRADVT</sequence>
<dbReference type="Gene3D" id="3.40.50.300">
    <property type="entry name" value="P-loop containing nucleotide triphosphate hydrolases"/>
    <property type="match status" value="1"/>
</dbReference>
<keyword evidence="1" id="KW-0802">TPR repeat</keyword>
<dbReference type="AlphaFoldDB" id="A0A2T0KH71"/>
<dbReference type="Pfam" id="PF13424">
    <property type="entry name" value="TPR_12"/>
    <property type="match status" value="2"/>
</dbReference>
<gene>
    <name evidence="3" type="ORF">CLV67_104313</name>
</gene>
<dbReference type="PROSITE" id="PS50005">
    <property type="entry name" value="TPR"/>
    <property type="match status" value="2"/>
</dbReference>
<dbReference type="InterPro" id="IPR011990">
    <property type="entry name" value="TPR-like_helical_dom_sf"/>
</dbReference>
<dbReference type="Gene3D" id="1.25.40.10">
    <property type="entry name" value="Tetratricopeptide repeat domain"/>
    <property type="match status" value="1"/>
</dbReference>
<keyword evidence="4" id="KW-1185">Reference proteome</keyword>
<dbReference type="InterPro" id="IPR027417">
    <property type="entry name" value="P-loop_NTPase"/>
</dbReference>
<feature type="repeat" description="TPR" evidence="1">
    <location>
        <begin position="725"/>
        <end position="758"/>
    </location>
</feature>
<dbReference type="SUPFAM" id="SSF52540">
    <property type="entry name" value="P-loop containing nucleoside triphosphate hydrolases"/>
    <property type="match status" value="1"/>
</dbReference>
<dbReference type="PANTHER" id="PTHR10098:SF106">
    <property type="entry name" value="TETRATRICOPEPTIDE REPEAT PROTEIN 28-LIKE PROTEIN"/>
    <property type="match status" value="1"/>
</dbReference>